<sequence length="300" mass="33750">MRAAWALVLACAAEATVLLGADDARGAELGYRLRAALLVRALPPPAPPTPPAQGDLLLHFTLESPQLMLRGKQPGADFLPRPSLWDDHPSSEFLARWSAGRITETYLDSKDPPDVLNFKKALISLFQYQVEEGERNETDISGECEVQYEAVSPLTLRKFKHRCMWEGSWDADEEREADEDEDEERGGERGGEPPGRTERRRATRLELREDGQLEGAVADDLLLLRAPAAPPPPPALKARAHTALRRLPAPPAPPRPPPPPPPRCWPRWRRTRCRCAPRTTCPTTRRYLHSRPRRDRLDTE</sequence>
<evidence type="ECO:0000313" key="2">
    <source>
        <dbReference type="Proteomes" id="UP001064048"/>
    </source>
</evidence>
<dbReference type="Proteomes" id="UP001064048">
    <property type="component" value="Chromosome 23"/>
</dbReference>
<protein>
    <submittedName>
        <fullName evidence="1">Uncharacterized protein</fullName>
    </submittedName>
</protein>
<reference evidence="1 2" key="1">
    <citation type="journal article" date="2022" name="Genome Biol. Evol.">
        <title>The Spruce Budworm Genome: Reconstructing the Evolutionary History of Antifreeze Proteins.</title>
        <authorList>
            <person name="Beliveau C."/>
            <person name="Gagne P."/>
            <person name="Picq S."/>
            <person name="Vernygora O."/>
            <person name="Keeling C.I."/>
            <person name="Pinkney K."/>
            <person name="Doucet D."/>
            <person name="Wen F."/>
            <person name="Johnston J.S."/>
            <person name="Maaroufi H."/>
            <person name="Boyle B."/>
            <person name="Laroche J."/>
            <person name="Dewar K."/>
            <person name="Juretic N."/>
            <person name="Blackburn G."/>
            <person name="Nisole A."/>
            <person name="Brunet B."/>
            <person name="Brandao M."/>
            <person name="Lumley L."/>
            <person name="Duan J."/>
            <person name="Quan G."/>
            <person name="Lucarotti C.J."/>
            <person name="Roe A.D."/>
            <person name="Sperling F.A.H."/>
            <person name="Levesque R.C."/>
            <person name="Cusson M."/>
        </authorList>
    </citation>
    <scope>NUCLEOTIDE SEQUENCE [LARGE SCALE GENOMIC DNA]</scope>
    <source>
        <strain evidence="1">Glfc:IPQL:Cfum</strain>
    </source>
</reference>
<proteinExistence type="predicted"/>
<dbReference type="EMBL" id="CM046123">
    <property type="protein sequence ID" value="KAI8439040.1"/>
    <property type="molecule type" value="Genomic_DNA"/>
</dbReference>
<name>A0ACC0KRY8_CHOFU</name>
<comment type="caution">
    <text evidence="1">The sequence shown here is derived from an EMBL/GenBank/DDBJ whole genome shotgun (WGS) entry which is preliminary data.</text>
</comment>
<gene>
    <name evidence="1" type="ORF">MSG28_012912</name>
</gene>
<accession>A0ACC0KRY8</accession>
<keyword evidence="2" id="KW-1185">Reference proteome</keyword>
<evidence type="ECO:0000313" key="1">
    <source>
        <dbReference type="EMBL" id="KAI8439040.1"/>
    </source>
</evidence>
<organism evidence="1 2">
    <name type="scientific">Choristoneura fumiferana</name>
    <name type="common">Spruce budworm moth</name>
    <name type="synonym">Archips fumiferana</name>
    <dbReference type="NCBI Taxonomy" id="7141"/>
    <lineage>
        <taxon>Eukaryota</taxon>
        <taxon>Metazoa</taxon>
        <taxon>Ecdysozoa</taxon>
        <taxon>Arthropoda</taxon>
        <taxon>Hexapoda</taxon>
        <taxon>Insecta</taxon>
        <taxon>Pterygota</taxon>
        <taxon>Neoptera</taxon>
        <taxon>Endopterygota</taxon>
        <taxon>Lepidoptera</taxon>
        <taxon>Glossata</taxon>
        <taxon>Ditrysia</taxon>
        <taxon>Tortricoidea</taxon>
        <taxon>Tortricidae</taxon>
        <taxon>Tortricinae</taxon>
        <taxon>Choristoneura</taxon>
    </lineage>
</organism>